<reference evidence="5 6" key="1">
    <citation type="submission" date="2016-04" db="EMBL/GenBank/DDBJ databases">
        <title>A degradative enzymes factory behind the ericoid mycorrhizal symbiosis.</title>
        <authorList>
            <consortium name="DOE Joint Genome Institute"/>
            <person name="Martino E."/>
            <person name="Morin E."/>
            <person name="Grelet G."/>
            <person name="Kuo A."/>
            <person name="Kohler A."/>
            <person name="Daghino S."/>
            <person name="Barry K."/>
            <person name="Choi C."/>
            <person name="Cichocki N."/>
            <person name="Clum A."/>
            <person name="Copeland A."/>
            <person name="Hainaut M."/>
            <person name="Haridas S."/>
            <person name="Labutti K."/>
            <person name="Lindquist E."/>
            <person name="Lipzen A."/>
            <person name="Khouja H.-R."/>
            <person name="Murat C."/>
            <person name="Ohm R."/>
            <person name="Olson A."/>
            <person name="Spatafora J."/>
            <person name="Veneault-Fourrey C."/>
            <person name="Henrissat B."/>
            <person name="Grigoriev I."/>
            <person name="Martin F."/>
            <person name="Perotto S."/>
        </authorList>
    </citation>
    <scope>NUCLEOTIDE SEQUENCE [LARGE SCALE GENOMIC DNA]</scope>
    <source>
        <strain evidence="5 6">E</strain>
    </source>
</reference>
<dbReference type="RefSeq" id="XP_024728497.1">
    <property type="nucleotide sequence ID" value="XM_024887517.1"/>
</dbReference>
<dbReference type="OrthoDB" id="21416at2759"/>
<dbReference type="PANTHER" id="PTHR10039">
    <property type="entry name" value="AMELOGENIN"/>
    <property type="match status" value="1"/>
</dbReference>
<evidence type="ECO:0000256" key="1">
    <source>
        <dbReference type="ARBA" id="ARBA00022737"/>
    </source>
</evidence>
<dbReference type="InterPro" id="IPR056125">
    <property type="entry name" value="DUF7708"/>
</dbReference>
<feature type="domain" description="GPI inositol-deacylase winged helix" evidence="2">
    <location>
        <begin position="579"/>
        <end position="659"/>
    </location>
</feature>
<organism evidence="5 6">
    <name type="scientific">Hyaloscypha bicolor E</name>
    <dbReference type="NCBI Taxonomy" id="1095630"/>
    <lineage>
        <taxon>Eukaryota</taxon>
        <taxon>Fungi</taxon>
        <taxon>Dikarya</taxon>
        <taxon>Ascomycota</taxon>
        <taxon>Pezizomycotina</taxon>
        <taxon>Leotiomycetes</taxon>
        <taxon>Helotiales</taxon>
        <taxon>Hyaloscyphaceae</taxon>
        <taxon>Hyaloscypha</taxon>
        <taxon>Hyaloscypha bicolor</taxon>
    </lineage>
</organism>
<dbReference type="Pfam" id="PF22939">
    <property type="entry name" value="WHD_GPIID"/>
    <property type="match status" value="1"/>
</dbReference>
<evidence type="ECO:0000259" key="2">
    <source>
        <dbReference type="Pfam" id="PF22939"/>
    </source>
</evidence>
<evidence type="ECO:0000313" key="5">
    <source>
        <dbReference type="EMBL" id="PMD51593.1"/>
    </source>
</evidence>
<dbReference type="EMBL" id="KZ613912">
    <property type="protein sequence ID" value="PMD51593.1"/>
    <property type="molecule type" value="Genomic_DNA"/>
</dbReference>
<dbReference type="InterPro" id="IPR027417">
    <property type="entry name" value="P-loop_NTPase"/>
</dbReference>
<dbReference type="AlphaFoldDB" id="A0A2J6SLF0"/>
<dbReference type="InParanoid" id="A0A2J6SLF0"/>
<feature type="domain" description="Nephrocystin 3-like N-terminal" evidence="4">
    <location>
        <begin position="308"/>
        <end position="467"/>
    </location>
</feature>
<evidence type="ECO:0000259" key="3">
    <source>
        <dbReference type="Pfam" id="PF24809"/>
    </source>
</evidence>
<gene>
    <name evidence="5" type="ORF">K444DRAFT_669346</name>
</gene>
<sequence length="759" mass="85849">MMISTLALRPGTNDLWACAAAKLSNEDRRNINFSCPDKLNILSDLLTLTETSRRECVNKRWRYTRKSGETIVFIDLFGKVVKCVDLFKQVGDAALQYDPVHTALPWAGVRFLLQIAVNDYTKFAFLVDGAASISEIICRCAIFEHVCLQSASTATDELKRALVQLYAAIMIYLSKAKSYFDQNSAKRIIKSGLLASSDLDPYFGAIATAQETVDRCLALVGVQDQVERHTELKRLLEHIDSPLRRLTEDFGSVKDDLAQARTGVDELVSFHSDESLQKIYKWLSPLAGEFEKKQQDTFSLKGRQDRLGYWLLGTTEFKKWMSSTGEILWCCGEPGIGKTVLASFVIDSLQRNRENLDIGIAYIYCNYKDVSKQTPVNLVANLLHQLVLQKPILQRELTALHKGHSRTNTRPTQGECTKLAQAAADCFSKVCIVIDALDECPEADQARQSLLEEIGKLKRVSVLITSRNIPIESELRNATRLDVRADDSDIKKYLEERMSRSNRIKRFAEKDATLCEVIKHTILGKAKGMFLLAFLYLESLISKTNSRSLKEALNSLPEGLDATYDGAMERIRAQSSDEFELARKVLYWISYSYRPLAVREIQNALAIRPGDHNLDEDGFPDEEILLSVCAGLVTIQRESQTIILVHHTAEEYFKRQGLKHFPHAQADIATICLTYLSFDIFKEGPCASDEELEKRLQTYPFLKYAAMYWGNHFSQDLAESTKDLVLGFLEEDSKVSCSIQIIHQDIRKPPDYGWLLILA</sequence>
<feature type="domain" description="DUF7708" evidence="3">
    <location>
        <begin position="79"/>
        <end position="214"/>
    </location>
</feature>
<dbReference type="InterPro" id="IPR054471">
    <property type="entry name" value="GPIID_WHD"/>
</dbReference>
<keyword evidence="6" id="KW-1185">Reference proteome</keyword>
<name>A0A2J6SLF0_9HELO</name>
<evidence type="ECO:0000259" key="4">
    <source>
        <dbReference type="Pfam" id="PF24883"/>
    </source>
</evidence>
<proteinExistence type="predicted"/>
<dbReference type="Gene3D" id="3.40.50.300">
    <property type="entry name" value="P-loop containing nucleotide triphosphate hydrolases"/>
    <property type="match status" value="1"/>
</dbReference>
<dbReference type="SUPFAM" id="SSF52540">
    <property type="entry name" value="P-loop containing nucleoside triphosphate hydrolases"/>
    <property type="match status" value="1"/>
</dbReference>
<dbReference type="Pfam" id="PF24883">
    <property type="entry name" value="NPHP3_N"/>
    <property type="match status" value="1"/>
</dbReference>
<dbReference type="STRING" id="1095630.A0A2J6SLF0"/>
<dbReference type="PANTHER" id="PTHR10039:SF15">
    <property type="entry name" value="NACHT DOMAIN-CONTAINING PROTEIN"/>
    <property type="match status" value="1"/>
</dbReference>
<evidence type="ECO:0000313" key="6">
    <source>
        <dbReference type="Proteomes" id="UP000235371"/>
    </source>
</evidence>
<dbReference type="Proteomes" id="UP000235371">
    <property type="component" value="Unassembled WGS sequence"/>
</dbReference>
<dbReference type="Pfam" id="PF24809">
    <property type="entry name" value="DUF7708"/>
    <property type="match status" value="1"/>
</dbReference>
<dbReference type="GeneID" id="36595593"/>
<accession>A0A2J6SLF0</accession>
<protein>
    <submittedName>
        <fullName evidence="5">Uncharacterized protein</fullName>
    </submittedName>
</protein>
<dbReference type="InterPro" id="IPR056884">
    <property type="entry name" value="NPHP3-like_N"/>
</dbReference>
<keyword evidence="1" id="KW-0677">Repeat</keyword>